<keyword evidence="3" id="KW-0597">Phosphoprotein</keyword>
<comment type="caution">
    <text evidence="12">The sequence shown here is derived from an EMBL/GenBank/DDBJ whole genome shotgun (WGS) entry which is preliminary data.</text>
</comment>
<accession>A0ABW4ANK7</accession>
<evidence type="ECO:0000313" key="13">
    <source>
        <dbReference type="Proteomes" id="UP001597183"/>
    </source>
</evidence>
<dbReference type="Gene3D" id="1.20.5.1930">
    <property type="match status" value="1"/>
</dbReference>
<dbReference type="SUPFAM" id="SSF55874">
    <property type="entry name" value="ATPase domain of HSP90 chaperone/DNA topoisomerase II/histidine kinase"/>
    <property type="match status" value="1"/>
</dbReference>
<keyword evidence="13" id="KW-1185">Reference proteome</keyword>
<dbReference type="InterPro" id="IPR050482">
    <property type="entry name" value="Sensor_HK_TwoCompSys"/>
</dbReference>
<reference evidence="13" key="1">
    <citation type="journal article" date="2019" name="Int. J. Syst. Evol. Microbiol.">
        <title>The Global Catalogue of Microorganisms (GCM) 10K type strain sequencing project: providing services to taxonomists for standard genome sequencing and annotation.</title>
        <authorList>
            <consortium name="The Broad Institute Genomics Platform"/>
            <consortium name="The Broad Institute Genome Sequencing Center for Infectious Disease"/>
            <person name="Wu L."/>
            <person name="Ma J."/>
        </authorList>
    </citation>
    <scope>NUCLEOTIDE SEQUENCE [LARGE SCALE GENOMIC DNA]</scope>
    <source>
        <strain evidence="13">CCM 7526</strain>
    </source>
</reference>
<dbReference type="PANTHER" id="PTHR24421:SF10">
    <property type="entry name" value="NITRATE_NITRITE SENSOR PROTEIN NARQ"/>
    <property type="match status" value="1"/>
</dbReference>
<keyword evidence="9" id="KW-1133">Transmembrane helix</keyword>
<dbReference type="Proteomes" id="UP001597183">
    <property type="component" value="Unassembled WGS sequence"/>
</dbReference>
<name>A0ABW4ANK7_9ACTN</name>
<dbReference type="PANTHER" id="PTHR24421">
    <property type="entry name" value="NITRATE/NITRITE SENSOR PROTEIN NARX-RELATED"/>
    <property type="match status" value="1"/>
</dbReference>
<gene>
    <name evidence="12" type="ORF">ACFQ5G_41415</name>
</gene>
<keyword evidence="8" id="KW-0902">Two-component regulatory system</keyword>
<protein>
    <recommendedName>
        <fullName evidence="2">histidine kinase</fullName>
        <ecNumber evidence="2">2.7.13.3</ecNumber>
    </recommendedName>
</protein>
<dbReference type="RefSeq" id="WP_317786932.1">
    <property type="nucleotide sequence ID" value="NZ_AP028461.1"/>
</dbReference>
<evidence type="ECO:0000256" key="5">
    <source>
        <dbReference type="ARBA" id="ARBA00022741"/>
    </source>
</evidence>
<keyword evidence="7" id="KW-0067">ATP-binding</keyword>
<dbReference type="Pfam" id="PF13796">
    <property type="entry name" value="Sensor"/>
    <property type="match status" value="1"/>
</dbReference>
<comment type="catalytic activity">
    <reaction evidence="1">
        <text>ATP + protein L-histidine = ADP + protein N-phospho-L-histidine.</text>
        <dbReference type="EC" id="2.7.13.3"/>
    </reaction>
</comment>
<dbReference type="GO" id="GO:0016301">
    <property type="term" value="F:kinase activity"/>
    <property type="evidence" value="ECO:0007669"/>
    <property type="project" value="UniProtKB-KW"/>
</dbReference>
<dbReference type="EMBL" id="JBHTMK010000053">
    <property type="protein sequence ID" value="MFD1371825.1"/>
    <property type="molecule type" value="Genomic_DNA"/>
</dbReference>
<keyword evidence="5" id="KW-0547">Nucleotide-binding</keyword>
<proteinExistence type="predicted"/>
<dbReference type="Gene3D" id="3.30.565.10">
    <property type="entry name" value="Histidine kinase-like ATPase, C-terminal domain"/>
    <property type="match status" value="1"/>
</dbReference>
<evidence type="ECO:0000313" key="12">
    <source>
        <dbReference type="EMBL" id="MFD1371825.1"/>
    </source>
</evidence>
<evidence type="ECO:0000256" key="9">
    <source>
        <dbReference type="SAM" id="Phobius"/>
    </source>
</evidence>
<feature type="transmembrane region" description="Helical" evidence="9">
    <location>
        <begin position="151"/>
        <end position="173"/>
    </location>
</feature>
<evidence type="ECO:0000256" key="7">
    <source>
        <dbReference type="ARBA" id="ARBA00022840"/>
    </source>
</evidence>
<feature type="domain" description="Signal transduction histidine kinase subgroup 3 dimerisation and phosphoacceptor" evidence="10">
    <location>
        <begin position="220"/>
        <end position="285"/>
    </location>
</feature>
<evidence type="ECO:0000256" key="3">
    <source>
        <dbReference type="ARBA" id="ARBA00022553"/>
    </source>
</evidence>
<keyword evidence="9" id="KW-0812">Transmembrane</keyword>
<evidence type="ECO:0000259" key="10">
    <source>
        <dbReference type="Pfam" id="PF07730"/>
    </source>
</evidence>
<evidence type="ECO:0000256" key="6">
    <source>
        <dbReference type="ARBA" id="ARBA00022777"/>
    </source>
</evidence>
<sequence>MSTWFGERKPILLNKDGWRAGLYATAALFLAPLYFTPLILMIAGVVGVAVFLIGLALIPAATFAARWAIHLERGALRIAGEEIPPPRHNPGWRGLVDGRAWRTLGHSAALAFWSLGAGGLVAGLLLIAFLLVNLPWIATMIPIDYANINGFPISFGASAFGIPAGLAIATGALHLARWSVRSEALVGRWFQGEGGRLRLQRRIETLESTRTAMIDAAAAERARIERNLHDGAQQRLLAVALAVSRAKRIGDTDMEKTRRLLDTAQSEAQAAVQELREIARGAHPPILTERGLVAAVVSAAGRHPAPVELDIELDERPSPRIEALGYYVVSEALANAAKHAGAASVTITLSRAADDLEVRIVDDGMGGAQLSPGGGLAGLADRVHAVDGTFALQSPLGGPTEMKATIPWEA</sequence>
<feature type="domain" description="Putative sensor" evidence="11">
    <location>
        <begin position="23"/>
        <end position="189"/>
    </location>
</feature>
<evidence type="ECO:0000259" key="11">
    <source>
        <dbReference type="Pfam" id="PF13796"/>
    </source>
</evidence>
<keyword evidence="4" id="KW-0808">Transferase</keyword>
<evidence type="ECO:0000256" key="4">
    <source>
        <dbReference type="ARBA" id="ARBA00022679"/>
    </source>
</evidence>
<dbReference type="EC" id="2.7.13.3" evidence="2"/>
<feature type="transmembrane region" description="Helical" evidence="9">
    <location>
        <begin position="21"/>
        <end position="42"/>
    </location>
</feature>
<organism evidence="12 13">
    <name type="scientific">Actinoplanes sichuanensis</name>
    <dbReference type="NCBI Taxonomy" id="512349"/>
    <lineage>
        <taxon>Bacteria</taxon>
        <taxon>Bacillati</taxon>
        <taxon>Actinomycetota</taxon>
        <taxon>Actinomycetes</taxon>
        <taxon>Micromonosporales</taxon>
        <taxon>Micromonosporaceae</taxon>
        <taxon>Actinoplanes</taxon>
    </lineage>
</organism>
<dbReference type="InterPro" id="IPR036890">
    <property type="entry name" value="HATPase_C_sf"/>
</dbReference>
<dbReference type="InterPro" id="IPR025828">
    <property type="entry name" value="Put_sensor_dom"/>
</dbReference>
<keyword evidence="6 12" id="KW-0418">Kinase</keyword>
<feature type="transmembrane region" description="Helical" evidence="9">
    <location>
        <begin position="48"/>
        <end position="69"/>
    </location>
</feature>
<dbReference type="Pfam" id="PF07730">
    <property type="entry name" value="HisKA_3"/>
    <property type="match status" value="1"/>
</dbReference>
<dbReference type="InterPro" id="IPR011712">
    <property type="entry name" value="Sig_transdc_His_kin_sub3_dim/P"/>
</dbReference>
<keyword evidence="9" id="KW-0472">Membrane</keyword>
<evidence type="ECO:0000256" key="1">
    <source>
        <dbReference type="ARBA" id="ARBA00000085"/>
    </source>
</evidence>
<evidence type="ECO:0000256" key="8">
    <source>
        <dbReference type="ARBA" id="ARBA00023012"/>
    </source>
</evidence>
<evidence type="ECO:0000256" key="2">
    <source>
        <dbReference type="ARBA" id="ARBA00012438"/>
    </source>
</evidence>
<feature type="transmembrane region" description="Helical" evidence="9">
    <location>
        <begin position="109"/>
        <end position="131"/>
    </location>
</feature>